<proteinExistence type="predicted"/>
<protein>
    <submittedName>
        <fullName evidence="1">RCG62023</fullName>
    </submittedName>
</protein>
<organism evidence="1 2">
    <name type="scientific">Rattus norvegicus</name>
    <name type="common">Rat</name>
    <dbReference type="NCBI Taxonomy" id="10116"/>
    <lineage>
        <taxon>Eukaryota</taxon>
        <taxon>Metazoa</taxon>
        <taxon>Chordata</taxon>
        <taxon>Craniata</taxon>
        <taxon>Vertebrata</taxon>
        <taxon>Euteleostomi</taxon>
        <taxon>Mammalia</taxon>
        <taxon>Eutheria</taxon>
        <taxon>Euarchontoglires</taxon>
        <taxon>Glires</taxon>
        <taxon>Rodentia</taxon>
        <taxon>Myomorpha</taxon>
        <taxon>Muroidea</taxon>
        <taxon>Muridae</taxon>
        <taxon>Murinae</taxon>
        <taxon>Rattus</taxon>
    </lineage>
</organism>
<gene>
    <name evidence="1" type="ORF">rCG_62023</name>
</gene>
<reference evidence="2" key="1">
    <citation type="submission" date="2005-09" db="EMBL/GenBank/DDBJ databases">
        <authorList>
            <person name="Mural R.J."/>
            <person name="Li P.W."/>
            <person name="Adams M.D."/>
            <person name="Amanatides P.G."/>
            <person name="Baden-Tillson H."/>
            <person name="Barnstead M."/>
            <person name="Chin S.H."/>
            <person name="Dew I."/>
            <person name="Evans C.A."/>
            <person name="Ferriera S."/>
            <person name="Flanigan M."/>
            <person name="Fosler C."/>
            <person name="Glodek A."/>
            <person name="Gu Z."/>
            <person name="Holt R.A."/>
            <person name="Jennings D."/>
            <person name="Kraft C.L."/>
            <person name="Lu F."/>
            <person name="Nguyen T."/>
            <person name="Nusskern D.R."/>
            <person name="Pfannkoch C.M."/>
            <person name="Sitter C."/>
            <person name="Sutton G.G."/>
            <person name="Venter J.C."/>
            <person name="Wang Z."/>
            <person name="Woodage T."/>
            <person name="Zheng X.H."/>
            <person name="Zhong F."/>
        </authorList>
    </citation>
    <scope>NUCLEOTIDE SEQUENCE [LARGE SCALE GENOMIC DNA]</scope>
    <source>
        <strain>BN</strain>
        <strain evidence="2">Sprague-Dawley</strain>
    </source>
</reference>
<sequence length="46" mass="5193">MERRKQYLPTAHFTLSSGAENTFSKKAPFIGSNVPVSLLITNWKLL</sequence>
<dbReference type="Proteomes" id="UP000234681">
    <property type="component" value="Chromosome 6"/>
</dbReference>
<evidence type="ECO:0000313" key="1">
    <source>
        <dbReference type="EMBL" id="EDM03522.1"/>
    </source>
</evidence>
<dbReference type="AlphaFoldDB" id="A6HBW7"/>
<dbReference type="EMBL" id="CH473947">
    <property type="protein sequence ID" value="EDM03522.1"/>
    <property type="molecule type" value="Genomic_DNA"/>
</dbReference>
<evidence type="ECO:0000313" key="2">
    <source>
        <dbReference type="Proteomes" id="UP000234681"/>
    </source>
</evidence>
<accession>A6HBW7</accession>
<name>A6HBW7_RAT</name>